<evidence type="ECO:0000259" key="1">
    <source>
        <dbReference type="Pfam" id="PF00723"/>
    </source>
</evidence>
<comment type="caution">
    <text evidence="3">The sequence shown here is derived from an EMBL/GenBank/DDBJ whole genome shotgun (WGS) entry which is preliminary data.</text>
</comment>
<dbReference type="RefSeq" id="WP_111132910.1">
    <property type="nucleotide sequence ID" value="NZ_POUB01000016.1"/>
</dbReference>
<gene>
    <name evidence="3" type="ORF">C1I99_04775</name>
</gene>
<reference evidence="3 4" key="1">
    <citation type="submission" date="2018-01" db="EMBL/GenBank/DDBJ databases">
        <title>Draft genome sequence of Salinispora sp. 13K206.</title>
        <authorList>
            <person name="Sahin N."/>
            <person name="Saygin H."/>
            <person name="Ay H."/>
        </authorList>
    </citation>
    <scope>NUCLEOTIDE SEQUENCE [LARGE SCALE GENOMIC DNA]</scope>
    <source>
        <strain evidence="3 4">13K206</strain>
    </source>
</reference>
<dbReference type="InterPro" id="IPR045582">
    <property type="entry name" value="Trehalase-like_N"/>
</dbReference>
<dbReference type="PANTHER" id="PTHR31616">
    <property type="entry name" value="TREHALASE"/>
    <property type="match status" value="1"/>
</dbReference>
<keyword evidence="4" id="KW-1185">Reference proteome</keyword>
<accession>A0A2W2DQK5</accession>
<dbReference type="Proteomes" id="UP000248749">
    <property type="component" value="Unassembled WGS sequence"/>
</dbReference>
<dbReference type="Gene3D" id="1.50.10.10">
    <property type="match status" value="1"/>
</dbReference>
<dbReference type="AlphaFoldDB" id="A0A2W2DQK5"/>
<feature type="domain" description="Trehalase-like N-terminal" evidence="2">
    <location>
        <begin position="5"/>
        <end position="145"/>
    </location>
</feature>
<dbReference type="GO" id="GO:0004553">
    <property type="term" value="F:hydrolase activity, hydrolyzing O-glycosyl compounds"/>
    <property type="evidence" value="ECO:0007669"/>
    <property type="project" value="TreeGrafter"/>
</dbReference>
<name>A0A2W2DQK5_9ACTN</name>
<sequence>METYPAVEAHGLIGDLQTAALIAKDGTLDWFCAPRFDSPSIFGGLLDRRKGGHFQVSPYGIDYRSTQLYLPGTPILITRFLSADGVGELIDFMPVAGDHATDRHRLVRLLRVVRGSMTFRLDCRPGFNYGRDPYELEGHEGGVIFRSRTISLTLNVVRFDERLPGERDRKRSNTEGIQMIGTLREGQAGGVVLDTGSSEPPRAYAPEEAAELLEQTRDFWRRWLARSQYTGRWREMVERSAMTLKLMTYAPTGALIASPTAGLPEQVGGERNWDYRYTWVRDASFSVHALLSLGFTDEARGYLRWLNDRVREAEDERSPLQIMYRVDGSPDLTEEVLDHLEGYRGSAPVRVGNGAASQLQLDIYGEVLNALHLADARGLHISHQAWLNTVRLMDWLCDNWDQPEDGIWETRAGRQDFTYGRLMSWVAFDRALRLSHRLGRPADTTRWTNARNGAYEQIMSRGFHSGRGAFTQHYATDILDAALLVMPSVDFVAPTDPMWQSTLRVMDAELVSDSLVYRYDPAASPDGLPGNEGTFSMCTFWYVEALARSGRLDDARLTFEKMLTYSSQLGLYSEEIAPDGEQIGNFPQAFSHLSLISTAVHLDRHLEGRA</sequence>
<dbReference type="PANTHER" id="PTHR31616:SF0">
    <property type="entry name" value="GLUCAN 1,4-ALPHA-GLUCOSIDASE"/>
    <property type="match status" value="1"/>
</dbReference>
<dbReference type="InterPro" id="IPR008928">
    <property type="entry name" value="6-hairpin_glycosidase_sf"/>
</dbReference>
<dbReference type="InterPro" id="IPR011613">
    <property type="entry name" value="GH15-like"/>
</dbReference>
<evidence type="ECO:0000313" key="3">
    <source>
        <dbReference type="EMBL" id="PZG01998.1"/>
    </source>
</evidence>
<organism evidence="3 4">
    <name type="scientific">Micromonospora deserti</name>
    <dbReference type="NCBI Taxonomy" id="2070366"/>
    <lineage>
        <taxon>Bacteria</taxon>
        <taxon>Bacillati</taxon>
        <taxon>Actinomycetota</taxon>
        <taxon>Actinomycetes</taxon>
        <taxon>Micromonosporales</taxon>
        <taxon>Micromonosporaceae</taxon>
        <taxon>Micromonospora</taxon>
    </lineage>
</organism>
<proteinExistence type="predicted"/>
<dbReference type="GO" id="GO:0005975">
    <property type="term" value="P:carbohydrate metabolic process"/>
    <property type="evidence" value="ECO:0007669"/>
    <property type="project" value="InterPro"/>
</dbReference>
<dbReference type="OrthoDB" id="3902805at2"/>
<dbReference type="Pfam" id="PF00723">
    <property type="entry name" value="Glyco_hydro_15"/>
    <property type="match status" value="1"/>
</dbReference>
<protein>
    <submittedName>
        <fullName evidence="3">Glucoamylase</fullName>
    </submittedName>
</protein>
<dbReference type="Pfam" id="PF19291">
    <property type="entry name" value="TREH_N"/>
    <property type="match status" value="1"/>
</dbReference>
<dbReference type="EMBL" id="POUB01000016">
    <property type="protein sequence ID" value="PZG01998.1"/>
    <property type="molecule type" value="Genomic_DNA"/>
</dbReference>
<evidence type="ECO:0000259" key="2">
    <source>
        <dbReference type="Pfam" id="PF19291"/>
    </source>
</evidence>
<evidence type="ECO:0000313" key="4">
    <source>
        <dbReference type="Proteomes" id="UP000248749"/>
    </source>
</evidence>
<dbReference type="SUPFAM" id="SSF48208">
    <property type="entry name" value="Six-hairpin glycosidases"/>
    <property type="match status" value="1"/>
</dbReference>
<dbReference type="InterPro" id="IPR012341">
    <property type="entry name" value="6hp_glycosidase-like_sf"/>
</dbReference>
<feature type="domain" description="GH15-like" evidence="1">
    <location>
        <begin position="234"/>
        <end position="599"/>
    </location>
</feature>